<dbReference type="Proteomes" id="UP000541185">
    <property type="component" value="Unassembled WGS sequence"/>
</dbReference>
<feature type="transmembrane region" description="Helical" evidence="2">
    <location>
        <begin position="20"/>
        <end position="39"/>
    </location>
</feature>
<dbReference type="AlphaFoldDB" id="A0A848GXT2"/>
<dbReference type="GO" id="GO:0015628">
    <property type="term" value="P:protein secretion by the type II secretion system"/>
    <property type="evidence" value="ECO:0007669"/>
    <property type="project" value="InterPro"/>
</dbReference>
<dbReference type="PRINTS" id="PR00813">
    <property type="entry name" value="BCTERIALGSPG"/>
</dbReference>
<dbReference type="PANTHER" id="PTHR30093">
    <property type="entry name" value="GENERAL SECRETION PATHWAY PROTEIN G"/>
    <property type="match status" value="1"/>
</dbReference>
<dbReference type="EMBL" id="JABBFX010000001">
    <property type="protein sequence ID" value="NML43476.1"/>
    <property type="molecule type" value="Genomic_DNA"/>
</dbReference>
<dbReference type="InterPro" id="IPR045584">
    <property type="entry name" value="Pilin-like"/>
</dbReference>
<evidence type="ECO:0000256" key="1">
    <source>
        <dbReference type="ARBA" id="ARBA00022481"/>
    </source>
</evidence>
<gene>
    <name evidence="3" type="ORF">HHL11_06925</name>
</gene>
<proteinExistence type="predicted"/>
<dbReference type="Gene3D" id="3.30.700.10">
    <property type="entry name" value="Glycoprotein, Type 4 Pilin"/>
    <property type="match status" value="1"/>
</dbReference>
<dbReference type="InterPro" id="IPR000983">
    <property type="entry name" value="Bac_GSPG_pilin"/>
</dbReference>
<dbReference type="SUPFAM" id="SSF54523">
    <property type="entry name" value="Pili subunits"/>
    <property type="match status" value="1"/>
</dbReference>
<keyword evidence="2" id="KW-0812">Transmembrane</keyword>
<comment type="caution">
    <text evidence="3">The sequence shown here is derived from an EMBL/GenBank/DDBJ whole genome shotgun (WGS) entry which is preliminary data.</text>
</comment>
<dbReference type="PROSITE" id="PS00409">
    <property type="entry name" value="PROKAR_NTER_METHYL"/>
    <property type="match status" value="1"/>
</dbReference>
<keyword evidence="1" id="KW-0488">Methylation</keyword>
<organism evidence="3 4">
    <name type="scientific">Ramlibacter agri</name>
    <dbReference type="NCBI Taxonomy" id="2728837"/>
    <lineage>
        <taxon>Bacteria</taxon>
        <taxon>Pseudomonadati</taxon>
        <taxon>Pseudomonadota</taxon>
        <taxon>Betaproteobacteria</taxon>
        <taxon>Burkholderiales</taxon>
        <taxon>Comamonadaceae</taxon>
        <taxon>Ramlibacter</taxon>
    </lineage>
</organism>
<dbReference type="NCBIfam" id="TIGR02532">
    <property type="entry name" value="IV_pilin_GFxxxE"/>
    <property type="match status" value="1"/>
</dbReference>
<protein>
    <submittedName>
        <fullName evidence="3">Prepilin-type N-terminal cleavage/methylation domain-containing protein</fullName>
    </submittedName>
</protein>
<reference evidence="3 4" key="1">
    <citation type="submission" date="2020-04" db="EMBL/GenBank/DDBJ databases">
        <title>Ramlibacter sp. G-1-2-2 isolated from soil.</title>
        <authorList>
            <person name="Dahal R.H."/>
        </authorList>
    </citation>
    <scope>NUCLEOTIDE SEQUENCE [LARGE SCALE GENOMIC DNA]</scope>
    <source>
        <strain evidence="3 4">G-1-2-2</strain>
    </source>
</reference>
<keyword evidence="4" id="KW-1185">Reference proteome</keyword>
<dbReference type="PANTHER" id="PTHR30093:SF47">
    <property type="entry name" value="TYPE IV PILUS NON-CORE MINOR PILIN PILE"/>
    <property type="match status" value="1"/>
</dbReference>
<evidence type="ECO:0000313" key="4">
    <source>
        <dbReference type="Proteomes" id="UP000541185"/>
    </source>
</evidence>
<accession>A0A848GXT2</accession>
<dbReference type="Pfam" id="PF07963">
    <property type="entry name" value="N_methyl"/>
    <property type="match status" value="1"/>
</dbReference>
<keyword evidence="2" id="KW-0472">Membrane</keyword>
<dbReference type="GO" id="GO:0015627">
    <property type="term" value="C:type II protein secretion system complex"/>
    <property type="evidence" value="ECO:0007669"/>
    <property type="project" value="InterPro"/>
</dbReference>
<sequence length="130" mass="14262">MRRARRSGSSAQGFTLVELMVVFALLAMLLTIALPRYLGSTDRAREKAREQNMEVLRDAIDKFKGDQGRYPTDLSELVQRQYLRRVPIDPVSGSVSWTLIASPTGETGVFDIAIPAQAAASTPVAQEPAQ</sequence>
<evidence type="ECO:0000313" key="3">
    <source>
        <dbReference type="EMBL" id="NML43476.1"/>
    </source>
</evidence>
<dbReference type="InterPro" id="IPR012902">
    <property type="entry name" value="N_methyl_site"/>
</dbReference>
<name>A0A848GXT2_9BURK</name>
<keyword evidence="2" id="KW-1133">Transmembrane helix</keyword>
<evidence type="ECO:0000256" key="2">
    <source>
        <dbReference type="SAM" id="Phobius"/>
    </source>
</evidence>